<sequence>MSTTRNGYELVILNATGILLQSSGQIRRRSHTVSRKDLPALSAKAVSSQRLSLSPTSSLWPSRNDGCDDRFLSPPDVSSPMRSVTVRSQFSTPLIASNDEWGTWTALFATGAFDESSDSSKPIEFLVRHGEAPQELCDTVCNLYAVSTSTGLGGMHLVLFKVGGNHRLPPTTLSPGDMVCIRICDSKGAGATSCTQGFVHSLGDDGCSIGVALESRHGDPTFSKLFGKSVRIDRIHGLADALTYEPTWITQCPLLLLDTRMSYGSLSMACEERLDPAGTGSLYNEGEADIVVNHVIALIYAGVSTMAIAVQSPYVAQVQLLRERLDDFPVADGVEVATIDSFQGREADAVIISMTTVGRAVSGALVSTLIGLAASNLGIISSDSPAFAIVLNFLLPLAVPLLLFRADLRRVVKSTGKLLLAFLIGSVATTVGTVLAYYLVPMKALGPDSWKIAAALMGRHIGGAVNYVAISNALGVSPSVLAAGLAADNVITAVYFTSLFAIGSKIPAEVLPPPTSEEAEARKDSETKNKIPVLLIAIGIAVSLAICKAGALITKYLGISGGSLPAITAVVVVLATIFPSQFAHLAPSGEAMALILMQVFFTVIGASGNIWSVINTAPSIFLFALVQIGTHLAIILSVGKLLNIELRLLLLASNANVGGPTTADGMAAAKGWNSLIVPGILAGIFGIAIATFIGIAFGAKVLKFM</sequence>
<dbReference type="PANTHER" id="PTHR34289:SF7">
    <property type="entry name" value="MEMBRANE PROTEIN YJCL"/>
    <property type="match status" value="1"/>
</dbReference>
<dbReference type="InterPro" id="IPR041679">
    <property type="entry name" value="DNA2/NAM7-like_C"/>
</dbReference>
<dbReference type="CDD" id="cd18808">
    <property type="entry name" value="SF1_C_Upf1"/>
    <property type="match status" value="1"/>
</dbReference>
<feature type="transmembrane region" description="Helical" evidence="1">
    <location>
        <begin position="418"/>
        <end position="440"/>
    </location>
</feature>
<keyword evidence="1" id="KW-0812">Transmembrane</keyword>
<feature type="transmembrane region" description="Helical" evidence="1">
    <location>
        <begin position="675"/>
        <end position="699"/>
    </location>
</feature>
<organism evidence="3 4">
    <name type="scientific">Brassica napus</name>
    <name type="common">Rape</name>
    <dbReference type="NCBI Taxonomy" id="3708"/>
    <lineage>
        <taxon>Eukaryota</taxon>
        <taxon>Viridiplantae</taxon>
        <taxon>Streptophyta</taxon>
        <taxon>Embryophyta</taxon>
        <taxon>Tracheophyta</taxon>
        <taxon>Spermatophyta</taxon>
        <taxon>Magnoliopsida</taxon>
        <taxon>eudicotyledons</taxon>
        <taxon>Gunneridae</taxon>
        <taxon>Pentapetalae</taxon>
        <taxon>rosids</taxon>
        <taxon>malvids</taxon>
        <taxon>Brassicales</taxon>
        <taxon>Brassicaceae</taxon>
        <taxon>Brassiceae</taxon>
        <taxon>Brassica</taxon>
    </lineage>
</organism>
<dbReference type="InterPro" id="IPR027417">
    <property type="entry name" value="P-loop_NTPase"/>
</dbReference>
<protein>
    <recommendedName>
        <fullName evidence="2">DNA2/NAM7 helicase-like C-terminal domain-containing protein</fullName>
    </recommendedName>
</protein>
<dbReference type="Proteomes" id="UP000824890">
    <property type="component" value="Unassembled WGS sequence"/>
</dbReference>
<dbReference type="Gene3D" id="3.40.50.300">
    <property type="entry name" value="P-loop containing nucleotide triphosphate hydrolases"/>
    <property type="match status" value="1"/>
</dbReference>
<keyword evidence="1" id="KW-1133">Transmembrane helix</keyword>
<evidence type="ECO:0000313" key="3">
    <source>
        <dbReference type="EMBL" id="KAH0932314.1"/>
    </source>
</evidence>
<evidence type="ECO:0000259" key="2">
    <source>
        <dbReference type="Pfam" id="PF13087"/>
    </source>
</evidence>
<feature type="transmembrane region" description="Helical" evidence="1">
    <location>
        <begin position="591"/>
        <end position="614"/>
    </location>
</feature>
<reference evidence="3 4" key="1">
    <citation type="submission" date="2021-05" db="EMBL/GenBank/DDBJ databases">
        <title>Genome Assembly of Synthetic Allotetraploid Brassica napus Reveals Homoeologous Exchanges between Subgenomes.</title>
        <authorList>
            <person name="Davis J.T."/>
        </authorList>
    </citation>
    <scope>NUCLEOTIDE SEQUENCE [LARGE SCALE GENOMIC DNA]</scope>
    <source>
        <strain evidence="4">cv. Da-Ae</strain>
        <tissue evidence="3">Seedling</tissue>
    </source>
</reference>
<dbReference type="PANTHER" id="PTHR34289">
    <property type="entry name" value="PROTEIN, PUTATIVE (DUF819)-RELATED"/>
    <property type="match status" value="1"/>
</dbReference>
<dbReference type="Pfam" id="PF13087">
    <property type="entry name" value="AAA_12"/>
    <property type="match status" value="1"/>
</dbReference>
<feature type="transmembrane region" description="Helical" evidence="1">
    <location>
        <begin position="480"/>
        <end position="502"/>
    </location>
</feature>
<gene>
    <name evidence="3" type="ORF">HID58_009431</name>
</gene>
<dbReference type="Pfam" id="PF05684">
    <property type="entry name" value="DUF819"/>
    <property type="match status" value="1"/>
</dbReference>
<dbReference type="InterPro" id="IPR008537">
    <property type="entry name" value="DUF819"/>
</dbReference>
<proteinExistence type="predicted"/>
<dbReference type="SUPFAM" id="SSF52540">
    <property type="entry name" value="P-loop containing nucleoside triphosphate hydrolases"/>
    <property type="match status" value="1"/>
</dbReference>
<dbReference type="InterPro" id="IPR047187">
    <property type="entry name" value="SF1_C_Upf1"/>
</dbReference>
<evidence type="ECO:0000313" key="4">
    <source>
        <dbReference type="Proteomes" id="UP000824890"/>
    </source>
</evidence>
<keyword evidence="4" id="KW-1185">Reference proteome</keyword>
<keyword evidence="1" id="KW-0472">Membrane</keyword>
<feature type="transmembrane region" description="Helical" evidence="1">
    <location>
        <begin position="386"/>
        <end position="406"/>
    </location>
</feature>
<dbReference type="EMBL" id="JAGKQM010000003">
    <property type="protein sequence ID" value="KAH0932314.1"/>
    <property type="molecule type" value="Genomic_DNA"/>
</dbReference>
<name>A0ABQ8DSG6_BRANA</name>
<evidence type="ECO:0000256" key="1">
    <source>
        <dbReference type="SAM" id="Phobius"/>
    </source>
</evidence>
<dbReference type="Gene3D" id="2.40.30.270">
    <property type="match status" value="1"/>
</dbReference>
<accession>A0ABQ8DSG6</accession>
<feature type="transmembrane region" description="Helical" evidence="1">
    <location>
        <begin position="531"/>
        <end position="553"/>
    </location>
</feature>
<feature type="transmembrane region" description="Helical" evidence="1">
    <location>
        <begin position="559"/>
        <end position="579"/>
    </location>
</feature>
<feature type="domain" description="DNA2/NAM7 helicase-like C-terminal" evidence="2">
    <location>
        <begin position="249"/>
        <end position="355"/>
    </location>
</feature>
<feature type="transmembrane region" description="Helical" evidence="1">
    <location>
        <begin position="620"/>
        <end position="642"/>
    </location>
</feature>
<comment type="caution">
    <text evidence="3">The sequence shown here is derived from an EMBL/GenBank/DDBJ whole genome shotgun (WGS) entry which is preliminary data.</text>
</comment>
<feature type="transmembrane region" description="Helical" evidence="1">
    <location>
        <begin position="360"/>
        <end position="380"/>
    </location>
</feature>